<protein>
    <recommendedName>
        <fullName evidence="4">Tfp pilus assembly protein PilX</fullName>
    </recommendedName>
</protein>
<proteinExistence type="predicted"/>
<keyword evidence="1" id="KW-0472">Membrane</keyword>
<evidence type="ECO:0008006" key="4">
    <source>
        <dbReference type="Google" id="ProtNLM"/>
    </source>
</evidence>
<name>A0ABP9QBZ2_9RHOO</name>
<reference evidence="3" key="1">
    <citation type="journal article" date="2019" name="Int. J. Syst. Evol. Microbiol.">
        <title>The Global Catalogue of Microorganisms (GCM) 10K type strain sequencing project: providing services to taxonomists for standard genome sequencing and annotation.</title>
        <authorList>
            <consortium name="The Broad Institute Genomics Platform"/>
            <consortium name="The Broad Institute Genome Sequencing Center for Infectious Disease"/>
            <person name="Wu L."/>
            <person name="Ma J."/>
        </authorList>
    </citation>
    <scope>NUCLEOTIDE SEQUENCE [LARGE SCALE GENOMIC DNA]</scope>
    <source>
        <strain evidence="3">JCM 18715</strain>
    </source>
</reference>
<accession>A0ABP9QBZ2</accession>
<sequence length="209" mass="22127">MKTIPKTLAPAARVRRAGTQRGITIIIALVAMLILLFSGMALLRSFDSTLALSGNMAFKRDLVNQGERGMQSVWTMLKTTTLVDAATRQNSVKASNYSAVRLATDAKGIPLQLLGDDTTFATVGTVSNDIVDTNSSVTIRYLIDRLCTSVGEAVETNCSMSAAATSATGGSDYLGNKRAGSESNAIYRISVRVIGPRGTVAYLQSNVAL</sequence>
<keyword evidence="1" id="KW-1133">Transmembrane helix</keyword>
<feature type="transmembrane region" description="Helical" evidence="1">
    <location>
        <begin position="21"/>
        <end position="43"/>
    </location>
</feature>
<keyword evidence="1" id="KW-0812">Transmembrane</keyword>
<evidence type="ECO:0000313" key="2">
    <source>
        <dbReference type="EMBL" id="GAA5157931.1"/>
    </source>
</evidence>
<dbReference type="RefSeq" id="WP_345530937.1">
    <property type="nucleotide sequence ID" value="NZ_BAABLD010000001.1"/>
</dbReference>
<evidence type="ECO:0000256" key="1">
    <source>
        <dbReference type="SAM" id="Phobius"/>
    </source>
</evidence>
<organism evidence="2 3">
    <name type="scientific">Viridibacterium curvum</name>
    <dbReference type="NCBI Taxonomy" id="1101404"/>
    <lineage>
        <taxon>Bacteria</taxon>
        <taxon>Pseudomonadati</taxon>
        <taxon>Pseudomonadota</taxon>
        <taxon>Betaproteobacteria</taxon>
        <taxon>Rhodocyclales</taxon>
        <taxon>Rhodocyclaceae</taxon>
        <taxon>Viridibacterium</taxon>
    </lineage>
</organism>
<gene>
    <name evidence="2" type="ORF">GCM10025770_01840</name>
</gene>
<evidence type="ECO:0000313" key="3">
    <source>
        <dbReference type="Proteomes" id="UP001500547"/>
    </source>
</evidence>
<dbReference type="EMBL" id="BAABLD010000001">
    <property type="protein sequence ID" value="GAA5157931.1"/>
    <property type="molecule type" value="Genomic_DNA"/>
</dbReference>
<dbReference type="Proteomes" id="UP001500547">
    <property type="component" value="Unassembled WGS sequence"/>
</dbReference>
<keyword evidence="3" id="KW-1185">Reference proteome</keyword>
<comment type="caution">
    <text evidence="2">The sequence shown here is derived from an EMBL/GenBank/DDBJ whole genome shotgun (WGS) entry which is preliminary data.</text>
</comment>